<dbReference type="AlphaFoldDB" id="A0A419PG19"/>
<reference evidence="1 2" key="1">
    <citation type="journal article" date="2018" name="Biotechnol. Adv.">
        <title>Improved genomic resources and new bioinformatic workflow for the carcinogenic parasite Clonorchis sinensis: Biotechnological implications.</title>
        <authorList>
            <person name="Wang D."/>
            <person name="Korhonen P.K."/>
            <person name="Gasser R.B."/>
            <person name="Young N.D."/>
        </authorList>
    </citation>
    <scope>NUCLEOTIDE SEQUENCE [LARGE SCALE GENOMIC DNA]</scope>
    <source>
        <strain evidence="1">Cs-k2</strain>
    </source>
</reference>
<name>A0A419PG19_CLOSI</name>
<evidence type="ECO:0000313" key="1">
    <source>
        <dbReference type="EMBL" id="KAG5449261.1"/>
    </source>
</evidence>
<organism evidence="1 2">
    <name type="scientific">Clonorchis sinensis</name>
    <name type="common">Chinese liver fluke</name>
    <dbReference type="NCBI Taxonomy" id="79923"/>
    <lineage>
        <taxon>Eukaryota</taxon>
        <taxon>Metazoa</taxon>
        <taxon>Spiralia</taxon>
        <taxon>Lophotrochozoa</taxon>
        <taxon>Platyhelminthes</taxon>
        <taxon>Trematoda</taxon>
        <taxon>Digenea</taxon>
        <taxon>Opisthorchiida</taxon>
        <taxon>Opisthorchiata</taxon>
        <taxon>Opisthorchiidae</taxon>
        <taxon>Clonorchis</taxon>
    </lineage>
</organism>
<dbReference type="Proteomes" id="UP000286415">
    <property type="component" value="Unassembled WGS sequence"/>
</dbReference>
<dbReference type="InParanoid" id="A0A419PG19"/>
<gene>
    <name evidence="1" type="ORF">CSKR_100650</name>
</gene>
<sequence length="106" mass="12421">MFYLNANWIYCGNYTHLHIDLDLTVNSTGTQLNLTFKVDFYPVEDKNMVFVIKQGRRSPRVSVNLMFYLYPNYTKLAKYTHLHTNLVLTGDSPVNQLDLSSMIFNY</sequence>
<proteinExistence type="predicted"/>
<protein>
    <submittedName>
        <fullName evidence="1">Uncharacterized protein</fullName>
    </submittedName>
</protein>
<evidence type="ECO:0000313" key="2">
    <source>
        <dbReference type="Proteomes" id="UP000286415"/>
    </source>
</evidence>
<comment type="caution">
    <text evidence="1">The sequence shown here is derived from an EMBL/GenBank/DDBJ whole genome shotgun (WGS) entry which is preliminary data.</text>
</comment>
<dbReference type="EMBL" id="NIRI02000042">
    <property type="protein sequence ID" value="KAG5449261.1"/>
    <property type="molecule type" value="Genomic_DNA"/>
</dbReference>
<accession>A0A419PG19</accession>
<keyword evidence="2" id="KW-1185">Reference proteome</keyword>
<reference evidence="1 2" key="2">
    <citation type="journal article" date="2021" name="Genomics">
        <title>High-quality reference genome for Clonorchis sinensis.</title>
        <authorList>
            <person name="Young N.D."/>
            <person name="Stroehlein A.J."/>
            <person name="Kinkar L."/>
            <person name="Wang T."/>
            <person name="Sohn W.M."/>
            <person name="Chang B.C.H."/>
            <person name="Kaur P."/>
            <person name="Weisz D."/>
            <person name="Dudchenko O."/>
            <person name="Aiden E.L."/>
            <person name="Korhonen P.K."/>
            <person name="Gasser R.B."/>
        </authorList>
    </citation>
    <scope>NUCLEOTIDE SEQUENCE [LARGE SCALE GENOMIC DNA]</scope>
    <source>
        <strain evidence="1">Cs-k2</strain>
    </source>
</reference>